<dbReference type="OrthoDB" id="2375888at2"/>
<dbReference type="EMBL" id="LBNQ01000033">
    <property type="protein sequence ID" value="KKW67394.1"/>
    <property type="molecule type" value="Genomic_DNA"/>
</dbReference>
<evidence type="ECO:0000256" key="3">
    <source>
        <dbReference type="ARBA" id="ARBA00011700"/>
    </source>
</evidence>
<dbReference type="GO" id="GO:0015078">
    <property type="term" value="F:proton transmembrane transporter activity"/>
    <property type="evidence" value="ECO:0007669"/>
    <property type="project" value="TreeGrafter"/>
</dbReference>
<evidence type="ECO:0000256" key="4">
    <source>
        <dbReference type="ARBA" id="ARBA00014689"/>
    </source>
</evidence>
<dbReference type="PANTHER" id="PTHR36835">
    <property type="entry name" value="CYTOCHROME BO(3) UBIQUINOL OXIDASE SUBUNIT 4"/>
    <property type="match status" value="1"/>
</dbReference>
<keyword evidence="19" id="KW-1185">Reference proteome</keyword>
<dbReference type="Pfam" id="PF03626">
    <property type="entry name" value="COX4_pro"/>
    <property type="match status" value="1"/>
</dbReference>
<protein>
    <recommendedName>
        <fullName evidence="4">Cytochrome bo(3) ubiquinol oxidase subunit 4</fullName>
    </recommendedName>
    <alternativeName>
        <fullName evidence="16">Cytochrome o ubiquinol oxidase subunit 4</fullName>
    </alternativeName>
    <alternativeName>
        <fullName evidence="13">Oxidase bo(3) subunit 4</fullName>
    </alternativeName>
    <alternativeName>
        <fullName evidence="14">Ubiquinol oxidase polypeptide IV</fullName>
    </alternativeName>
    <alternativeName>
        <fullName evidence="15">Ubiquinol oxidase subunit 4</fullName>
    </alternativeName>
</protein>
<evidence type="ECO:0000256" key="10">
    <source>
        <dbReference type="ARBA" id="ARBA00023002"/>
    </source>
</evidence>
<keyword evidence="9 17" id="KW-1133">Transmembrane helix</keyword>
<evidence type="ECO:0000256" key="6">
    <source>
        <dbReference type="ARBA" id="ARBA00022475"/>
    </source>
</evidence>
<keyword evidence="11 17" id="KW-0472">Membrane</keyword>
<evidence type="ECO:0000256" key="13">
    <source>
        <dbReference type="ARBA" id="ARBA00030071"/>
    </source>
</evidence>
<comment type="function">
    <text evidence="12">Cytochrome bo(3) ubiquinol terminal oxidase is the component of the aerobic respiratory chain of E.coli that predominates when cells are grown at high aeration. Has proton pump activity across the membrane in addition to electron transfer, pumping 2 protons/electron.</text>
</comment>
<dbReference type="GO" id="GO:0019646">
    <property type="term" value="P:aerobic electron transport chain"/>
    <property type="evidence" value="ECO:0007669"/>
    <property type="project" value="TreeGrafter"/>
</dbReference>
<evidence type="ECO:0000256" key="5">
    <source>
        <dbReference type="ARBA" id="ARBA00022448"/>
    </source>
</evidence>
<dbReference type="InterPro" id="IPR014210">
    <property type="entry name" value="Cyt_o_ubiqinol_oxidase_su4"/>
</dbReference>
<organism evidence="18 19">
    <name type="scientific">Lampropedia cohaerens</name>
    <dbReference type="NCBI Taxonomy" id="1610491"/>
    <lineage>
        <taxon>Bacteria</taxon>
        <taxon>Pseudomonadati</taxon>
        <taxon>Pseudomonadota</taxon>
        <taxon>Betaproteobacteria</taxon>
        <taxon>Burkholderiales</taxon>
        <taxon>Comamonadaceae</taxon>
        <taxon>Lampropedia</taxon>
    </lineage>
</organism>
<evidence type="ECO:0000256" key="2">
    <source>
        <dbReference type="ARBA" id="ARBA00008079"/>
    </source>
</evidence>
<keyword evidence="10" id="KW-0560">Oxidoreductase</keyword>
<evidence type="ECO:0000256" key="9">
    <source>
        <dbReference type="ARBA" id="ARBA00022989"/>
    </source>
</evidence>
<evidence type="ECO:0000256" key="1">
    <source>
        <dbReference type="ARBA" id="ARBA00004651"/>
    </source>
</evidence>
<evidence type="ECO:0000256" key="7">
    <source>
        <dbReference type="ARBA" id="ARBA00022692"/>
    </source>
</evidence>
<evidence type="ECO:0000256" key="17">
    <source>
        <dbReference type="SAM" id="Phobius"/>
    </source>
</evidence>
<feature type="transmembrane region" description="Helical" evidence="17">
    <location>
        <begin position="84"/>
        <end position="105"/>
    </location>
</feature>
<reference evidence="18 19" key="1">
    <citation type="submission" date="2015-05" db="EMBL/GenBank/DDBJ databases">
        <title>Draft genome sequence of Lampropedia sp. CT6, isolated from the microbial mat of a hot water spring, located at Manikaran, India.</title>
        <authorList>
            <person name="Tripathi C."/>
            <person name="Rani P."/>
            <person name="Mahato N.K."/>
            <person name="Lal R."/>
        </authorList>
    </citation>
    <scope>NUCLEOTIDE SEQUENCE [LARGE SCALE GENOMIC DNA]</scope>
    <source>
        <strain evidence="18 19">CT6</strain>
    </source>
</reference>
<gene>
    <name evidence="18" type="ORF">AAV94_11185</name>
</gene>
<dbReference type="GO" id="GO:0009486">
    <property type="term" value="F:cytochrome bo3 ubiquinol oxidase activity"/>
    <property type="evidence" value="ECO:0007669"/>
    <property type="project" value="InterPro"/>
</dbReference>
<keyword evidence="8" id="KW-0249">Electron transport</keyword>
<evidence type="ECO:0000256" key="14">
    <source>
        <dbReference type="ARBA" id="ARBA00030211"/>
    </source>
</evidence>
<dbReference type="InterPro" id="IPR005171">
    <property type="entry name" value="Cyt_c_oxidase_su4_prok"/>
</dbReference>
<feature type="transmembrane region" description="Helical" evidence="17">
    <location>
        <begin position="53"/>
        <end position="72"/>
    </location>
</feature>
<comment type="caution">
    <text evidence="18">The sequence shown here is derived from an EMBL/GenBank/DDBJ whole genome shotgun (WGS) entry which is preliminary data.</text>
</comment>
<dbReference type="GO" id="GO:0015990">
    <property type="term" value="P:electron transport coupled proton transport"/>
    <property type="evidence" value="ECO:0007669"/>
    <property type="project" value="InterPro"/>
</dbReference>
<evidence type="ECO:0000256" key="15">
    <source>
        <dbReference type="ARBA" id="ARBA00031887"/>
    </source>
</evidence>
<dbReference type="PANTHER" id="PTHR36835:SF1">
    <property type="entry name" value="CYTOCHROME BO(3) UBIQUINOL OXIDASE SUBUNIT 4"/>
    <property type="match status" value="1"/>
</dbReference>
<dbReference type="Proteomes" id="UP000050580">
    <property type="component" value="Unassembled WGS sequence"/>
</dbReference>
<comment type="similarity">
    <text evidence="2">Belongs to the cytochrome c oxidase bacterial subunit 4 family.</text>
</comment>
<keyword evidence="5" id="KW-0813">Transport</keyword>
<accession>A0A0U1PXZ5</accession>
<comment type="subunit">
    <text evidence="3">Heterooctamer of two A chains, two B chains, two C chains and two D chains.</text>
</comment>
<dbReference type="RefSeq" id="WP_046742325.1">
    <property type="nucleotide sequence ID" value="NZ_LBNQ01000033.1"/>
</dbReference>
<dbReference type="GO" id="GO:0005886">
    <property type="term" value="C:plasma membrane"/>
    <property type="evidence" value="ECO:0007669"/>
    <property type="project" value="UniProtKB-SubCell"/>
</dbReference>
<sequence>MSQTNHEHGHDAHGASHGTLKDYVIGFVLSVILTVIPFWVVMAGTFESRATTVAVVLIFAVAQVLVHMVYFLHMSPKSDGGWNFMAMIFTIITLVIAVVGSIWVMRNLESHMMPHAMPGEQPFVPPSARDVSRE</sequence>
<evidence type="ECO:0000256" key="8">
    <source>
        <dbReference type="ARBA" id="ARBA00022982"/>
    </source>
</evidence>
<evidence type="ECO:0000256" key="16">
    <source>
        <dbReference type="ARBA" id="ARBA00032185"/>
    </source>
</evidence>
<dbReference type="STRING" id="1610491.AAV94_11185"/>
<dbReference type="PATRIC" id="fig|1610491.3.peg.2396"/>
<keyword evidence="6" id="KW-1003">Cell membrane</keyword>
<dbReference type="GO" id="GO:0009319">
    <property type="term" value="C:cytochrome o ubiquinol oxidase complex"/>
    <property type="evidence" value="ECO:0007669"/>
    <property type="project" value="TreeGrafter"/>
</dbReference>
<proteinExistence type="inferred from homology"/>
<dbReference type="AlphaFoldDB" id="A0A0U1PXZ5"/>
<name>A0A0U1PXZ5_9BURK</name>
<evidence type="ECO:0000313" key="18">
    <source>
        <dbReference type="EMBL" id="KKW67394.1"/>
    </source>
</evidence>
<comment type="subcellular location">
    <subcellularLocation>
        <location evidence="1">Cell membrane</location>
        <topology evidence="1">Multi-pass membrane protein</topology>
    </subcellularLocation>
</comment>
<evidence type="ECO:0000256" key="11">
    <source>
        <dbReference type="ARBA" id="ARBA00023136"/>
    </source>
</evidence>
<dbReference type="InterPro" id="IPR050968">
    <property type="entry name" value="Cytochrome_c_oxidase_bac_sub4"/>
</dbReference>
<feature type="transmembrane region" description="Helical" evidence="17">
    <location>
        <begin position="23"/>
        <end position="41"/>
    </location>
</feature>
<evidence type="ECO:0000256" key="12">
    <source>
        <dbReference type="ARBA" id="ARBA00025694"/>
    </source>
</evidence>
<dbReference type="NCBIfam" id="TIGR02847">
    <property type="entry name" value="CyoD"/>
    <property type="match status" value="1"/>
</dbReference>
<keyword evidence="7 17" id="KW-0812">Transmembrane</keyword>
<evidence type="ECO:0000313" key="19">
    <source>
        <dbReference type="Proteomes" id="UP000050580"/>
    </source>
</evidence>